<comment type="caution">
    <text evidence="2">The sequence shown here is derived from an EMBL/GenBank/DDBJ whole genome shotgun (WGS) entry which is preliminary data.</text>
</comment>
<reference evidence="2 3" key="1">
    <citation type="journal article" date="2018" name="Mol. Genet. Genomics">
        <title>The red deer Cervus elaphus genome CerEla1.0: sequencing, annotating, genes, and chromosomes.</title>
        <authorList>
            <person name="Bana N.A."/>
            <person name="Nyiri A."/>
            <person name="Nagy J."/>
            <person name="Frank K."/>
            <person name="Nagy T."/>
            <person name="Steger V."/>
            <person name="Schiller M."/>
            <person name="Lakatos P."/>
            <person name="Sugar L."/>
            <person name="Horn P."/>
            <person name="Barta E."/>
            <person name="Orosz L."/>
        </authorList>
    </citation>
    <scope>NUCLEOTIDE SEQUENCE [LARGE SCALE GENOMIC DNA]</scope>
    <source>
        <strain evidence="2">Hungarian</strain>
    </source>
</reference>
<organism evidence="2 3">
    <name type="scientific">Cervus elaphus hippelaphus</name>
    <name type="common">European red deer</name>
    <dbReference type="NCBI Taxonomy" id="46360"/>
    <lineage>
        <taxon>Eukaryota</taxon>
        <taxon>Metazoa</taxon>
        <taxon>Chordata</taxon>
        <taxon>Craniata</taxon>
        <taxon>Vertebrata</taxon>
        <taxon>Euteleostomi</taxon>
        <taxon>Mammalia</taxon>
        <taxon>Eutheria</taxon>
        <taxon>Laurasiatheria</taxon>
        <taxon>Artiodactyla</taxon>
        <taxon>Ruminantia</taxon>
        <taxon>Pecora</taxon>
        <taxon>Cervidae</taxon>
        <taxon>Cervinae</taxon>
        <taxon>Cervus</taxon>
    </lineage>
</organism>
<feature type="domain" description="Thioredoxin" evidence="1">
    <location>
        <begin position="14"/>
        <end position="109"/>
    </location>
</feature>
<evidence type="ECO:0000313" key="2">
    <source>
        <dbReference type="EMBL" id="OWK05630.1"/>
    </source>
</evidence>
<keyword evidence="3" id="KW-1185">Reference proteome</keyword>
<dbReference type="Proteomes" id="UP000242450">
    <property type="component" value="Chromosome 19"/>
</dbReference>
<dbReference type="InterPro" id="IPR017937">
    <property type="entry name" value="Thioredoxin_CS"/>
</dbReference>
<evidence type="ECO:0000259" key="1">
    <source>
        <dbReference type="Pfam" id="PF00085"/>
    </source>
</evidence>
<dbReference type="InterPro" id="IPR036249">
    <property type="entry name" value="Thioredoxin-like_sf"/>
</dbReference>
<dbReference type="InterPro" id="IPR051766">
    <property type="entry name" value="TXND_domain-containing"/>
</dbReference>
<dbReference type="PANTHER" id="PTHR46135">
    <property type="entry name" value="NME/NM23 FAMILY MEMBER 8"/>
    <property type="match status" value="1"/>
</dbReference>
<dbReference type="Pfam" id="PF00085">
    <property type="entry name" value="Thioredoxin"/>
    <property type="match status" value="1"/>
</dbReference>
<evidence type="ECO:0000313" key="3">
    <source>
        <dbReference type="Proteomes" id="UP000242450"/>
    </source>
</evidence>
<accession>A0A212CI64</accession>
<dbReference type="EMBL" id="MKHE01000019">
    <property type="protein sequence ID" value="OWK05630.1"/>
    <property type="molecule type" value="Genomic_DNA"/>
</dbReference>
<protein>
    <submittedName>
        <fullName evidence="2">NME9</fullName>
    </submittedName>
</protein>
<dbReference type="InterPro" id="IPR013766">
    <property type="entry name" value="Thioredoxin_domain"/>
</dbReference>
<proteinExistence type="predicted"/>
<dbReference type="PANTHER" id="PTHR46135:SF1">
    <property type="entry name" value="THIOREDOXIN DOMAIN-CONTAINING PROTEIN 6"/>
    <property type="match status" value="1"/>
</dbReference>
<dbReference type="AlphaFoldDB" id="A0A212CI64"/>
<gene>
    <name evidence="2" type="ORF">Celaphus_00012969</name>
</gene>
<dbReference type="PROSITE" id="PS00194">
    <property type="entry name" value="THIOREDOXIN_1"/>
    <property type="match status" value="1"/>
</dbReference>
<dbReference type="SUPFAM" id="SSF52833">
    <property type="entry name" value="Thioredoxin-like"/>
    <property type="match status" value="1"/>
</dbReference>
<dbReference type="CDD" id="cd02948">
    <property type="entry name" value="TRX_NDPK"/>
    <property type="match status" value="1"/>
</dbReference>
<dbReference type="OrthoDB" id="10263751at2759"/>
<sequence length="167" mass="18356">MSSKKKEVALQVNISTQELWEEMLSSKGLTVVDVYQGWCGPCKPVVSLFQKMRVEVGPDLLHFASAEADCLDVLERYRGRCEPTFLFYAGGELVAMVRGANAPLLEKTIREQLEAEKKVLAEGRERRVVSGQASRSLPCPTSVLFIPGKLQEMPVCSGEVQGPLGSL</sequence>
<name>A0A212CI64_CEREH</name>
<dbReference type="Gene3D" id="3.40.30.10">
    <property type="entry name" value="Glutaredoxin"/>
    <property type="match status" value="1"/>
</dbReference>